<dbReference type="GO" id="GO:0004930">
    <property type="term" value="F:G protein-coupled receptor activity"/>
    <property type="evidence" value="ECO:0007669"/>
    <property type="project" value="UniProtKB-KW"/>
</dbReference>
<feature type="transmembrane region" description="Helical" evidence="13">
    <location>
        <begin position="12"/>
        <end position="35"/>
    </location>
</feature>
<comment type="similarity">
    <text evidence="2 11">Belongs to the G-protein coupled receptor T2R family.</text>
</comment>
<keyword evidence="7 12" id="KW-0297">G-protein coupled receptor</keyword>
<keyword evidence="9 12" id="KW-0675">Receptor</keyword>
<evidence type="ECO:0000256" key="5">
    <source>
        <dbReference type="ARBA" id="ARBA00022692"/>
    </source>
</evidence>
<dbReference type="GeneTree" id="ENSGT01150000286961"/>
<dbReference type="GO" id="GO:0033038">
    <property type="term" value="F:bitter taste receptor activity"/>
    <property type="evidence" value="ECO:0007669"/>
    <property type="project" value="InterPro"/>
</dbReference>
<reference evidence="14" key="2">
    <citation type="submission" date="2025-09" db="UniProtKB">
        <authorList>
            <consortium name="Ensembl"/>
        </authorList>
    </citation>
    <scope>IDENTIFICATION</scope>
</reference>
<comment type="subcellular location">
    <subcellularLocation>
        <location evidence="1 12">Membrane</location>
        <topology evidence="1 12">Multi-pass membrane protein</topology>
    </subcellularLocation>
</comment>
<accession>A0A8C5QKV9</accession>
<feature type="transmembrane region" description="Helical" evidence="13">
    <location>
        <begin position="83"/>
        <end position="106"/>
    </location>
</feature>
<keyword evidence="5 12" id="KW-0812">Transmembrane</keyword>
<dbReference type="Pfam" id="PF05296">
    <property type="entry name" value="TAS2R"/>
    <property type="match status" value="1"/>
</dbReference>
<keyword evidence="10 12" id="KW-0807">Transducer</keyword>
<evidence type="ECO:0000256" key="3">
    <source>
        <dbReference type="ARBA" id="ARBA00022480"/>
    </source>
</evidence>
<keyword evidence="6 13" id="KW-1133">Transmembrane helix</keyword>
<dbReference type="Gene3D" id="1.20.1070.10">
    <property type="entry name" value="Rhodopsin 7-helix transmembrane proteins"/>
    <property type="match status" value="1"/>
</dbReference>
<feature type="transmembrane region" description="Helical" evidence="13">
    <location>
        <begin position="171"/>
        <end position="197"/>
    </location>
</feature>
<dbReference type="OrthoDB" id="8876749at2759"/>
<feature type="transmembrane region" description="Helical" evidence="13">
    <location>
        <begin position="118"/>
        <end position="142"/>
    </location>
</feature>
<dbReference type="Ensembl" id="ENSLLET00000040795.1">
    <property type="protein sequence ID" value="ENSLLEP00000039222.1"/>
    <property type="gene ID" value="ENSLLEG00000024885.1"/>
</dbReference>
<evidence type="ECO:0000256" key="9">
    <source>
        <dbReference type="ARBA" id="ARBA00023170"/>
    </source>
</evidence>
<dbReference type="Proteomes" id="UP000694569">
    <property type="component" value="Unplaced"/>
</dbReference>
<dbReference type="InterPro" id="IPR007960">
    <property type="entry name" value="TAS2R"/>
</dbReference>
<evidence type="ECO:0000256" key="8">
    <source>
        <dbReference type="ARBA" id="ARBA00023136"/>
    </source>
</evidence>
<evidence type="ECO:0000313" key="14">
    <source>
        <dbReference type="Ensembl" id="ENSLLEP00000039222.1"/>
    </source>
</evidence>
<evidence type="ECO:0000256" key="10">
    <source>
        <dbReference type="ARBA" id="ARBA00023224"/>
    </source>
</evidence>
<evidence type="ECO:0000256" key="7">
    <source>
        <dbReference type="ARBA" id="ARBA00023040"/>
    </source>
</evidence>
<feature type="transmembrane region" description="Helical" evidence="13">
    <location>
        <begin position="227"/>
        <end position="245"/>
    </location>
</feature>
<dbReference type="SUPFAM" id="SSF81321">
    <property type="entry name" value="Family A G protein-coupled receptor-like"/>
    <property type="match status" value="1"/>
</dbReference>
<evidence type="ECO:0000313" key="15">
    <source>
        <dbReference type="Proteomes" id="UP000694569"/>
    </source>
</evidence>
<dbReference type="GO" id="GO:0016020">
    <property type="term" value="C:membrane"/>
    <property type="evidence" value="ECO:0007669"/>
    <property type="project" value="UniProtKB-SubCell"/>
</dbReference>
<dbReference type="AlphaFoldDB" id="A0A8C5QKV9"/>
<keyword evidence="8 12" id="KW-0472">Membrane</keyword>
<keyword evidence="3 12" id="KW-0919">Taste</keyword>
<organism evidence="14 15">
    <name type="scientific">Leptobrachium leishanense</name>
    <name type="common">Leishan spiny toad</name>
    <dbReference type="NCBI Taxonomy" id="445787"/>
    <lineage>
        <taxon>Eukaryota</taxon>
        <taxon>Metazoa</taxon>
        <taxon>Chordata</taxon>
        <taxon>Craniata</taxon>
        <taxon>Vertebrata</taxon>
        <taxon>Euteleostomi</taxon>
        <taxon>Amphibia</taxon>
        <taxon>Batrachia</taxon>
        <taxon>Anura</taxon>
        <taxon>Pelobatoidea</taxon>
        <taxon>Megophryidae</taxon>
        <taxon>Leptobrachium</taxon>
    </lineage>
</organism>
<evidence type="ECO:0000256" key="1">
    <source>
        <dbReference type="ARBA" id="ARBA00004141"/>
    </source>
</evidence>
<evidence type="ECO:0000256" key="2">
    <source>
        <dbReference type="ARBA" id="ARBA00007376"/>
    </source>
</evidence>
<keyword evidence="4 12" id="KW-0716">Sensory transduction</keyword>
<proteinExistence type="inferred from homology"/>
<keyword evidence="15" id="KW-1185">Reference proteome</keyword>
<evidence type="ECO:0000256" key="4">
    <source>
        <dbReference type="ARBA" id="ARBA00022606"/>
    </source>
</evidence>
<reference evidence="14" key="1">
    <citation type="submission" date="2025-08" db="UniProtKB">
        <authorList>
            <consortium name="Ensembl"/>
        </authorList>
    </citation>
    <scope>IDENTIFICATION</scope>
</reference>
<name>A0A8C5QKV9_9ANUR</name>
<sequence>MDPTAVTCLFVIILEAIAGFFMNGFIVLVIFCNWLKEGITASVNKILVALSISNMCFAAMSLASLLIAFISLIVSLYSITSCSWLTACLCFFHFIKIVHFTGGFLARVKVQIDALVPRLILVAEVVSLCSGFIAALICVAQNQRIFTNTSVVFTANRRNVIDILLSLFQRVFVVILIFNLVPFFIMTITTFCTIGFLKMHIYRIQRSIGSSSNLKTHQSAASTMTKFLLFYLVFYLGALTYPFMYVELPYYSFYIYLVLSPAFTTLQSVLLIHANPRFKEALRFCLNLRNFDFQKNL</sequence>
<evidence type="ECO:0000256" key="11">
    <source>
        <dbReference type="RuleBase" id="RU004423"/>
    </source>
</evidence>
<dbReference type="PANTHER" id="PTHR11394">
    <property type="entry name" value="TASTE RECEPTOR TYPE 2"/>
    <property type="match status" value="1"/>
</dbReference>
<feature type="transmembrane region" description="Helical" evidence="13">
    <location>
        <begin position="47"/>
        <end position="77"/>
    </location>
</feature>
<feature type="transmembrane region" description="Helical" evidence="13">
    <location>
        <begin position="251"/>
        <end position="274"/>
    </location>
</feature>
<evidence type="ECO:0000256" key="13">
    <source>
        <dbReference type="SAM" id="Phobius"/>
    </source>
</evidence>
<protein>
    <recommendedName>
        <fullName evidence="12">Taste receptor type 2</fullName>
    </recommendedName>
</protein>
<evidence type="ECO:0000256" key="12">
    <source>
        <dbReference type="RuleBase" id="RU004424"/>
    </source>
</evidence>
<evidence type="ECO:0000256" key="6">
    <source>
        <dbReference type="ARBA" id="ARBA00022989"/>
    </source>
</evidence>
<dbReference type="PANTHER" id="PTHR11394:SF47">
    <property type="entry name" value="TASTE RECEPTOR TYPE 2 MEMBER 40"/>
    <property type="match status" value="1"/>
</dbReference>